<reference evidence="1" key="1">
    <citation type="submission" date="2023-02" db="EMBL/GenBank/DDBJ databases">
        <title>Pathogen: clinical or host-associated sample.</title>
        <authorList>
            <person name="Hergert J."/>
            <person name="Casey R."/>
            <person name="Wagner J."/>
            <person name="Young E.L."/>
            <person name="Oakeson K.F."/>
        </authorList>
    </citation>
    <scope>NUCLEOTIDE SEQUENCE</scope>
    <source>
        <strain evidence="1">2022CK-00830</strain>
    </source>
</reference>
<dbReference type="EMBL" id="CP118101">
    <property type="protein sequence ID" value="WDH84416.1"/>
    <property type="molecule type" value="Genomic_DNA"/>
</dbReference>
<proteinExistence type="predicted"/>
<dbReference type="PANTHER" id="PTHR39166">
    <property type="entry name" value="BLL1166 PROTEIN"/>
    <property type="match status" value="1"/>
</dbReference>
<dbReference type="Pfam" id="PF06042">
    <property type="entry name" value="NTP_transf_6"/>
    <property type="match status" value="1"/>
</dbReference>
<dbReference type="PANTHER" id="PTHR39166:SF1">
    <property type="entry name" value="BLL1166 PROTEIN"/>
    <property type="match status" value="1"/>
</dbReference>
<protein>
    <submittedName>
        <fullName evidence="1">Nucleotidyltransferase family protein</fullName>
    </submittedName>
</protein>
<sequence>MNISYEEQLYQIMKDVQVMDDLKRVRELRLPEGCIAAGYIRNRVWDVLHEYKQYTPLHDIDVIYYDPDQTDDWIDKQYEKQLESGQIRRNWQVKNQAHMHEYNNRTTPYQSVEDAMRYWPETATAVAIRLNDQDEMEIVSPFGLQDLFEMNVRQSPYFLHSGLFKQRVFEKEWLDHWPLLILHG</sequence>
<name>A0AAX3N3T7_9BACL</name>
<dbReference type="AlphaFoldDB" id="A0AAX3N3T7"/>
<dbReference type="InterPro" id="IPR009267">
    <property type="entry name" value="NTP_transf_6"/>
</dbReference>
<evidence type="ECO:0000313" key="1">
    <source>
        <dbReference type="EMBL" id="WDH84416.1"/>
    </source>
</evidence>
<dbReference type="RefSeq" id="WP_047909787.1">
    <property type="nucleotide sequence ID" value="NZ_CP118101.1"/>
</dbReference>
<accession>A0AAX3N3T7</accession>
<dbReference type="Proteomes" id="UP001220962">
    <property type="component" value="Chromosome"/>
</dbReference>
<organism evidence="1 2">
    <name type="scientific">Paenibacillus urinalis</name>
    <dbReference type="NCBI Taxonomy" id="521520"/>
    <lineage>
        <taxon>Bacteria</taxon>
        <taxon>Bacillati</taxon>
        <taxon>Bacillota</taxon>
        <taxon>Bacilli</taxon>
        <taxon>Bacillales</taxon>
        <taxon>Paenibacillaceae</taxon>
        <taxon>Paenibacillus</taxon>
    </lineage>
</organism>
<gene>
    <name evidence="1" type="ORF">PUW23_09480</name>
</gene>
<evidence type="ECO:0000313" key="2">
    <source>
        <dbReference type="Proteomes" id="UP001220962"/>
    </source>
</evidence>